<evidence type="ECO:0000313" key="9">
    <source>
        <dbReference type="EMBL" id="KAF0735277.1"/>
    </source>
</evidence>
<dbReference type="VEuPathDB" id="FungiDB:AeMF1_017890"/>
<evidence type="ECO:0000256" key="3">
    <source>
        <dbReference type="ARBA" id="ARBA00022723"/>
    </source>
</evidence>
<gene>
    <name evidence="9" type="ORF">Ae201684_008192</name>
</gene>
<comment type="similarity">
    <text evidence="1">Belongs to the nuclease type I family.</text>
</comment>
<keyword evidence="8" id="KW-0732">Signal</keyword>
<keyword evidence="10" id="KW-1185">Reference proteome</keyword>
<evidence type="ECO:0000256" key="6">
    <source>
        <dbReference type="ARBA" id="ARBA00023157"/>
    </source>
</evidence>
<dbReference type="SUPFAM" id="SSF48537">
    <property type="entry name" value="Phospholipase C/P1 nuclease"/>
    <property type="match status" value="1"/>
</dbReference>
<dbReference type="GO" id="GO:0003676">
    <property type="term" value="F:nucleic acid binding"/>
    <property type="evidence" value="ECO:0007669"/>
    <property type="project" value="InterPro"/>
</dbReference>
<keyword evidence="5" id="KW-0378">Hydrolase</keyword>
<sequence length="339" mass="36999">MKIALASLALVSSVAVAWWDNGHQLIGEVATQLLAKEDVATINSLLGVWNNDYPNTGEITTATIWPDLIKCDSVSATYCPSPKKPAVKFTDDWHYIDIPANVNGSDWHGLTSKDVDALIKASIDGKGLYTLQQTLNTLAKTHSTWSANFVLRFFLHVFGDIHQPLHTTAGISDKFPAGDAGGNSYQFITPCSGTNLHAIWDNVAGVYTNNWYPDSIPGSQARKDLSANATKLIAKYGSNTDSLNYAKYAALPNYASFLSAVQNDKLLEKTFLESYVLSRTVTYVGLDYTFTGSKIPCPSADYQTKLVSTVEPRVVLAGQRMAAFLTQFAKQLRTQGLAQ</sequence>
<dbReference type="InterPro" id="IPR008947">
    <property type="entry name" value="PLipase_C/P1_nuclease_dom_sf"/>
</dbReference>
<keyword evidence="7" id="KW-0325">Glycoprotein</keyword>
<keyword evidence="2" id="KW-0540">Nuclease</keyword>
<dbReference type="InterPro" id="IPR003154">
    <property type="entry name" value="S1/P1nuclease"/>
</dbReference>
<proteinExistence type="inferred from homology"/>
<dbReference type="PANTHER" id="PTHR33146:SF10">
    <property type="entry name" value="STRAND-SPECIFIC NUCLEASE, PUTATIVE-RELATED"/>
    <property type="match status" value="1"/>
</dbReference>
<evidence type="ECO:0008006" key="11">
    <source>
        <dbReference type="Google" id="ProtNLM"/>
    </source>
</evidence>
<dbReference type="GO" id="GO:0004519">
    <property type="term" value="F:endonuclease activity"/>
    <property type="evidence" value="ECO:0007669"/>
    <property type="project" value="UniProtKB-KW"/>
</dbReference>
<dbReference type="CDD" id="cd11010">
    <property type="entry name" value="S1-P1_nuclease"/>
    <property type="match status" value="1"/>
</dbReference>
<evidence type="ECO:0000256" key="7">
    <source>
        <dbReference type="ARBA" id="ARBA00023180"/>
    </source>
</evidence>
<protein>
    <recommendedName>
        <fullName evidence="11">Aspergillus nuclease S(1)</fullName>
    </recommendedName>
</protein>
<dbReference type="Proteomes" id="UP000481153">
    <property type="component" value="Unassembled WGS sequence"/>
</dbReference>
<comment type="caution">
    <text evidence="9">The sequence shown here is derived from an EMBL/GenBank/DDBJ whole genome shotgun (WGS) entry which is preliminary data.</text>
</comment>
<accession>A0A6G0X5V4</accession>
<evidence type="ECO:0000256" key="4">
    <source>
        <dbReference type="ARBA" id="ARBA00022759"/>
    </source>
</evidence>
<organism evidence="9 10">
    <name type="scientific">Aphanomyces euteiches</name>
    <dbReference type="NCBI Taxonomy" id="100861"/>
    <lineage>
        <taxon>Eukaryota</taxon>
        <taxon>Sar</taxon>
        <taxon>Stramenopiles</taxon>
        <taxon>Oomycota</taxon>
        <taxon>Saprolegniomycetes</taxon>
        <taxon>Saprolegniales</taxon>
        <taxon>Verrucalvaceae</taxon>
        <taxon>Aphanomyces</taxon>
    </lineage>
</organism>
<evidence type="ECO:0000256" key="5">
    <source>
        <dbReference type="ARBA" id="ARBA00022801"/>
    </source>
</evidence>
<dbReference type="PANTHER" id="PTHR33146">
    <property type="entry name" value="ENDONUCLEASE 4"/>
    <property type="match status" value="1"/>
</dbReference>
<reference evidence="9 10" key="1">
    <citation type="submission" date="2019-07" db="EMBL/GenBank/DDBJ databases">
        <title>Genomics analysis of Aphanomyces spp. identifies a new class of oomycete effector associated with host adaptation.</title>
        <authorList>
            <person name="Gaulin E."/>
        </authorList>
    </citation>
    <scope>NUCLEOTIDE SEQUENCE [LARGE SCALE GENOMIC DNA]</scope>
    <source>
        <strain evidence="9 10">ATCC 201684</strain>
    </source>
</reference>
<dbReference type="EMBL" id="VJMJ01000100">
    <property type="protein sequence ID" value="KAF0735277.1"/>
    <property type="molecule type" value="Genomic_DNA"/>
</dbReference>
<dbReference type="Gene3D" id="1.10.575.10">
    <property type="entry name" value="P1 Nuclease"/>
    <property type="match status" value="1"/>
</dbReference>
<feature type="chain" id="PRO_5026155061" description="Aspergillus nuclease S(1)" evidence="8">
    <location>
        <begin position="20"/>
        <end position="339"/>
    </location>
</feature>
<dbReference type="Pfam" id="PF02265">
    <property type="entry name" value="S1-P1_nuclease"/>
    <property type="match status" value="1"/>
</dbReference>
<feature type="signal peptide" evidence="8">
    <location>
        <begin position="1"/>
        <end position="19"/>
    </location>
</feature>
<keyword evidence="3" id="KW-0479">Metal-binding</keyword>
<dbReference type="AlphaFoldDB" id="A0A6G0X5V4"/>
<keyword evidence="4" id="KW-0255">Endonuclease</keyword>
<name>A0A6G0X5V4_9STRA</name>
<keyword evidence="6" id="KW-1015">Disulfide bond</keyword>
<dbReference type="GO" id="GO:0016788">
    <property type="term" value="F:hydrolase activity, acting on ester bonds"/>
    <property type="evidence" value="ECO:0007669"/>
    <property type="project" value="InterPro"/>
</dbReference>
<evidence type="ECO:0000256" key="8">
    <source>
        <dbReference type="SAM" id="SignalP"/>
    </source>
</evidence>
<evidence type="ECO:0000256" key="1">
    <source>
        <dbReference type="ARBA" id="ARBA00009547"/>
    </source>
</evidence>
<dbReference type="GO" id="GO:0046872">
    <property type="term" value="F:metal ion binding"/>
    <property type="evidence" value="ECO:0007669"/>
    <property type="project" value="UniProtKB-KW"/>
</dbReference>
<dbReference type="GO" id="GO:0006308">
    <property type="term" value="P:DNA catabolic process"/>
    <property type="evidence" value="ECO:0007669"/>
    <property type="project" value="InterPro"/>
</dbReference>
<evidence type="ECO:0000256" key="2">
    <source>
        <dbReference type="ARBA" id="ARBA00022722"/>
    </source>
</evidence>
<evidence type="ECO:0000313" key="10">
    <source>
        <dbReference type="Proteomes" id="UP000481153"/>
    </source>
</evidence>